<dbReference type="PROSITE" id="PS00633">
    <property type="entry name" value="BROMODOMAIN_1"/>
    <property type="match status" value="1"/>
</dbReference>
<evidence type="ECO:0000256" key="12">
    <source>
        <dbReference type="ARBA" id="ARBA00068253"/>
    </source>
</evidence>
<evidence type="ECO:0000259" key="20">
    <source>
        <dbReference type="PROSITE" id="PS51136"/>
    </source>
</evidence>
<dbReference type="Pfam" id="PF15613">
    <property type="entry name" value="WSD"/>
    <property type="match status" value="1"/>
</dbReference>
<dbReference type="InterPro" id="IPR019786">
    <property type="entry name" value="Zinc_finger_PHD-type_CS"/>
</dbReference>
<evidence type="ECO:0000256" key="10">
    <source>
        <dbReference type="ARBA" id="ARBA00023163"/>
    </source>
</evidence>
<evidence type="ECO:0000313" key="21">
    <source>
        <dbReference type="EMBL" id="AFO93941.1"/>
    </source>
</evidence>
<dbReference type="Pfam" id="PF00439">
    <property type="entry name" value="Bromodomain"/>
    <property type="match status" value="1"/>
</dbReference>
<keyword evidence="6" id="KW-0862">Zinc</keyword>
<dbReference type="InterPro" id="IPR001965">
    <property type="entry name" value="Znf_PHD"/>
</dbReference>
<feature type="domain" description="PHD-type" evidence="18">
    <location>
        <begin position="1242"/>
        <end position="1292"/>
    </location>
</feature>
<comment type="subcellular location">
    <subcellularLocation>
        <location evidence="1 15">Nucleus</location>
    </subcellularLocation>
</comment>
<feature type="domain" description="Bromo" evidence="17">
    <location>
        <begin position="1549"/>
        <end position="1619"/>
    </location>
</feature>
<feature type="region of interest" description="Disordered" evidence="16">
    <location>
        <begin position="865"/>
        <end position="936"/>
    </location>
</feature>
<sequence>MPLLHRKPFVRQKPPVDLKPDEQVFYCKVTNEIFRDYDDFFERTILCNSLVWSCAITGKPGLTYQEALESESRARQNLQNFPGPLVVPILYLTTLTHCSRLHELCDDIYTYTKDRYFAGEIIEVTNTNGTRQTCKILEVVTPPVQNGTANGHISNRAEDVVIVISDESDNEDGSTSSAHAGKKKSKVDVSLFKYKVKPLKSEGNEIIIKAAQMNRKKNVYSRDKLKLFLKQHCELRHSLLKVKSTTATKYKLSEQNFSHLFPDDPLAFPFSPTSRGRGRVAKHRGSFSNSQSDGATDGEGTPQYKNKSAREIERLRKHREEMKGMAKRRKEDEIASDLKKRKAEVLEAKKKEKEDKEKKREELKKILEEEKLKRKEEKERLKLEKEKVREKLREEKKKYAEYLKEWNKPREDMECEDLKELPSPMPVKTRLPSELFGDALMVLEFLNAFGELFDLQDEFPDGMTLEMLEEALVGNDTEGPLCELLFFFLSAIFQAHAEEEEEVAKEQLKEADTKDLTEALDEDADSTKCAVSAVAAFAAAWPQLYQGCTLRDLDLDSCTLSEILRLHILAAGADVTPANAKYRYQQQGGFDATDNACVELRLNNPGLLKKLSNIPVYDLTAADKLKLLQALCGQLLTLVSTRDFIEDNVEILKQARQEFRELKAEQHRKEREEAAARYRKKKEERLKEQEQKIKEKHDQLKEEEQRNSKGNAVEEDATQEELETSTESRVSAHIDRGHDTATEDEEEVGPSKRDRKGRKSLNELKDTPSREETEESGTEKREILAPEEEEVFKREQQRKEKEMWEKIQIASSCTNIVPLGRDRLYRRYWVLNSVPGLFVEEDFEGLTEDMLQPYPVKTAINNAQSQGNARLSDTAPGSESSESGASGKVEQQPAEPHNTDLSQDQNSFVSPLEPSQPSTSSQDQILDASSTEELHKPVNKPNRWCVYSSPEQLDQLIEALNSRGKRESCLKESLHQEKTRLTERLTNFPVERFSIPDKVPVESKSARNSFKSAHNTNDASQLSAEKQLELRLKDLLLDIEDRTWQGTLGGIKAVGRDVWRAALESAHYALLGEAIPTQNGVRVLENDVKENGAMKIENEEANDGMNIKSGSKDRLCELKTEARSIVSTNASTPQPVNLVVRYLAIALLHLERGIERKFLKPPLGEADEVKKEQKDKKKKDDKKRRDDDQSSEKDDASDGGKVQKTLLDRWRESLTASTSLAQVFLHLSTLDRSILWAKSLLNARCKICHKKGDAENMLLCDGCDRGHHTYCLRPKIKTIPEDDWFCPECRPKQRFRRPSARQRPALDSEEEVFEELEEMEDEEEESEEEEETEVEDDETEEEYEIERQLRRGRTRVKLQVKSKSGKGSATTVAHGQGTEPRRYPSRSRSNTPKLTLSGAKKRRGKKVGRPKSLPNAEVKPLARLSGRMKNSRWSEGSFIELGVPRRRRRYRKAAARSPEYGASTSCRLRRLSDLDNSQEEPVRKKRKYTRRVEQTTPPPLIQSGKRGRKRKSADTVVEVLKVTGNRRSSGRNSGIHELSVCEQLIVDLVRHEDSWPFLKLVNKAQVTDYYDIIKKPVALNIIREKLNRCQYNYASDFIDDVELMFTNCFEYNPRNTSEAKAGMKLQAFFHNQVEKLGLPVKPANVDHPPQLAATKRSRI</sequence>
<dbReference type="CDD" id="cd15627">
    <property type="entry name" value="PHD_BAZ1A"/>
    <property type="match status" value="1"/>
</dbReference>
<feature type="region of interest" description="Disordered" evidence="16">
    <location>
        <begin position="272"/>
        <end position="310"/>
    </location>
</feature>
<dbReference type="GO" id="GO:0045740">
    <property type="term" value="P:positive regulation of DNA replication"/>
    <property type="evidence" value="ECO:0007669"/>
    <property type="project" value="TreeGrafter"/>
</dbReference>
<dbReference type="SUPFAM" id="SSF57903">
    <property type="entry name" value="FYVE/PHD zinc finger"/>
    <property type="match status" value="1"/>
</dbReference>
<proteinExistence type="evidence at transcript level"/>
<dbReference type="Pfam" id="PF15612">
    <property type="entry name" value="WHIM1"/>
    <property type="match status" value="1"/>
</dbReference>
<comment type="similarity">
    <text evidence="2">Belongs to the WAL family.</text>
</comment>
<keyword evidence="5 14" id="KW-0863">Zinc-finger</keyword>
<feature type="compositionally biased region" description="Acidic residues" evidence="16">
    <location>
        <begin position="713"/>
        <end position="724"/>
    </location>
</feature>
<dbReference type="InterPro" id="IPR018359">
    <property type="entry name" value="Bromodomain_CS"/>
</dbReference>
<evidence type="ECO:0000256" key="3">
    <source>
        <dbReference type="ARBA" id="ARBA00022553"/>
    </source>
</evidence>
<evidence type="ECO:0000256" key="1">
    <source>
        <dbReference type="ARBA" id="ARBA00004123"/>
    </source>
</evidence>
<evidence type="ECO:0000256" key="2">
    <source>
        <dbReference type="ARBA" id="ARBA00007444"/>
    </source>
</evidence>
<dbReference type="PRINTS" id="PR00503">
    <property type="entry name" value="BROMODOMAIN"/>
</dbReference>
<dbReference type="Pfam" id="PF10537">
    <property type="entry name" value="WAC_Acf1_DNA_bd"/>
    <property type="match status" value="1"/>
</dbReference>
<dbReference type="PANTHER" id="PTHR46510">
    <property type="entry name" value="BROMODOMAIN ADJACENT TO ZINC FINGER DOMAIN PROTEIN 1A"/>
    <property type="match status" value="1"/>
</dbReference>
<dbReference type="PROSITE" id="PS50827">
    <property type="entry name" value="DDT"/>
    <property type="match status" value="1"/>
</dbReference>
<feature type="compositionally biased region" description="Basic and acidic residues" evidence="16">
    <location>
        <begin position="673"/>
        <end position="707"/>
    </location>
</feature>
<feature type="domain" description="DDT" evidence="19">
    <location>
        <begin position="433"/>
        <end position="498"/>
    </location>
</feature>
<dbReference type="GO" id="GO:0003677">
    <property type="term" value="F:DNA binding"/>
    <property type="evidence" value="ECO:0007669"/>
    <property type="project" value="TreeGrafter"/>
</dbReference>
<dbReference type="InterPro" id="IPR028942">
    <property type="entry name" value="WHIM1_dom"/>
</dbReference>
<feature type="compositionally biased region" description="Acidic residues" evidence="16">
    <location>
        <begin position="1307"/>
        <end position="1344"/>
    </location>
</feature>
<feature type="compositionally biased region" description="Basic and acidic residues" evidence="16">
    <location>
        <begin position="760"/>
        <end position="784"/>
    </location>
</feature>
<dbReference type="GO" id="GO:0006338">
    <property type="term" value="P:chromatin remodeling"/>
    <property type="evidence" value="ECO:0007669"/>
    <property type="project" value="InterPro"/>
</dbReference>
<feature type="compositionally biased region" description="Polar residues" evidence="16">
    <location>
        <begin position="899"/>
        <end position="931"/>
    </location>
</feature>
<dbReference type="InterPro" id="IPR047171">
    <property type="entry name" value="BAZ1A"/>
</dbReference>
<feature type="region of interest" description="Disordered" evidence="16">
    <location>
        <begin position="673"/>
        <end position="801"/>
    </location>
</feature>
<keyword evidence="9 13" id="KW-0103">Bromodomain</keyword>
<keyword evidence="3" id="KW-0597">Phosphoprotein</keyword>
<keyword evidence="7" id="KW-0805">Transcription regulation</keyword>
<dbReference type="PROSITE" id="PS50016">
    <property type="entry name" value="ZF_PHD_2"/>
    <property type="match status" value="1"/>
</dbReference>
<reference evidence="21" key="1">
    <citation type="journal article" date="2014" name="Nature">
        <title>Elephant shark genome provides unique insights into gnathostome evolution.</title>
        <authorList>
            <consortium name="International Elephant Shark Genome Sequencing Consortium"/>
            <person name="Venkatesh B."/>
            <person name="Lee A.P."/>
            <person name="Ravi V."/>
            <person name="Maurya A.K."/>
            <person name="Lian M.M."/>
            <person name="Swann J.B."/>
            <person name="Ohta Y."/>
            <person name="Flajnik M.F."/>
            <person name="Sutoh Y."/>
            <person name="Kasahara M."/>
            <person name="Hoon S."/>
            <person name="Gangu V."/>
            <person name="Roy S.W."/>
            <person name="Irimia M."/>
            <person name="Korzh V."/>
            <person name="Kondrychyn I."/>
            <person name="Lim Z.W."/>
            <person name="Tay B.H."/>
            <person name="Tohari S."/>
            <person name="Kong K.W."/>
            <person name="Ho S."/>
            <person name="Lorente-Galdos B."/>
            <person name="Quilez J."/>
            <person name="Marques-Bonet T."/>
            <person name="Raney B.J."/>
            <person name="Ingham P.W."/>
            <person name="Tay A."/>
            <person name="Hillier L.W."/>
            <person name="Minx P."/>
            <person name="Boehm T."/>
            <person name="Wilson R.K."/>
            <person name="Brenner S."/>
            <person name="Warren W.C."/>
        </authorList>
    </citation>
    <scope>NUCLEOTIDE SEQUENCE</scope>
    <source>
        <tissue evidence="21">Ovary</tissue>
    </source>
</reference>
<evidence type="ECO:0000256" key="15">
    <source>
        <dbReference type="PROSITE-ProRule" id="PRU00475"/>
    </source>
</evidence>
<dbReference type="Gene3D" id="3.30.40.10">
    <property type="entry name" value="Zinc/RING finger domain, C3HC4 (zinc finger)"/>
    <property type="match status" value="1"/>
</dbReference>
<evidence type="ECO:0000256" key="13">
    <source>
        <dbReference type="PROSITE-ProRule" id="PRU00035"/>
    </source>
</evidence>
<dbReference type="SMART" id="SM00571">
    <property type="entry name" value="DDT"/>
    <property type="match status" value="1"/>
</dbReference>
<feature type="compositionally biased region" description="Basic residues" evidence="16">
    <location>
        <begin position="1399"/>
        <end position="1409"/>
    </location>
</feature>
<evidence type="ECO:0000256" key="5">
    <source>
        <dbReference type="ARBA" id="ARBA00022771"/>
    </source>
</evidence>
<evidence type="ECO:0000259" key="19">
    <source>
        <dbReference type="PROSITE" id="PS50827"/>
    </source>
</evidence>
<feature type="compositionally biased region" description="Basic residues" evidence="16">
    <location>
        <begin position="276"/>
        <end position="285"/>
    </location>
</feature>
<dbReference type="InterPro" id="IPR019787">
    <property type="entry name" value="Znf_PHD-finger"/>
</dbReference>
<feature type="compositionally biased region" description="Basic residues" evidence="16">
    <location>
        <begin position="1350"/>
        <end position="1364"/>
    </location>
</feature>
<feature type="compositionally biased region" description="Basic and acidic residues" evidence="16">
    <location>
        <begin position="1183"/>
        <end position="1198"/>
    </location>
</feature>
<dbReference type="Gene3D" id="1.20.920.10">
    <property type="entry name" value="Bromodomain-like"/>
    <property type="match status" value="1"/>
</dbReference>
<feature type="domain" description="WAC" evidence="20">
    <location>
        <begin position="22"/>
        <end position="128"/>
    </location>
</feature>
<evidence type="ECO:0000256" key="6">
    <source>
        <dbReference type="ARBA" id="ARBA00022833"/>
    </source>
</evidence>
<dbReference type="SMART" id="SM00297">
    <property type="entry name" value="BROMO"/>
    <property type="match status" value="1"/>
</dbReference>
<dbReference type="SMART" id="SM00249">
    <property type="entry name" value="PHD"/>
    <property type="match status" value="1"/>
</dbReference>
<evidence type="ECO:0000256" key="11">
    <source>
        <dbReference type="ARBA" id="ARBA00023242"/>
    </source>
</evidence>
<dbReference type="InterPro" id="IPR013136">
    <property type="entry name" value="WSTF_Acf1_Cbp146"/>
</dbReference>
<feature type="compositionally biased region" description="Basic and acidic residues" evidence="16">
    <location>
        <begin position="730"/>
        <end position="741"/>
    </location>
</feature>
<evidence type="ECO:0000256" key="9">
    <source>
        <dbReference type="ARBA" id="ARBA00023117"/>
    </source>
</evidence>
<evidence type="ECO:0000256" key="4">
    <source>
        <dbReference type="ARBA" id="ARBA00022723"/>
    </source>
</evidence>
<feature type="region of interest" description="Disordered" evidence="16">
    <location>
        <begin position="1469"/>
        <end position="1514"/>
    </location>
</feature>
<dbReference type="PROSITE" id="PS51136">
    <property type="entry name" value="WAC"/>
    <property type="match status" value="1"/>
</dbReference>
<dbReference type="SUPFAM" id="SSF47370">
    <property type="entry name" value="Bromodomain"/>
    <property type="match status" value="1"/>
</dbReference>
<keyword evidence="10" id="KW-0804">Transcription</keyword>
<dbReference type="Pfam" id="PF00628">
    <property type="entry name" value="PHD"/>
    <property type="match status" value="1"/>
</dbReference>
<dbReference type="GO" id="GO:0008623">
    <property type="term" value="C:CHRAC"/>
    <property type="evidence" value="ECO:0007669"/>
    <property type="project" value="TreeGrafter"/>
</dbReference>
<dbReference type="InterPro" id="IPR001487">
    <property type="entry name" value="Bromodomain"/>
</dbReference>
<keyword evidence="4" id="KW-0479">Metal-binding</keyword>
<dbReference type="InterPro" id="IPR011011">
    <property type="entry name" value="Znf_FYVE_PHD"/>
</dbReference>
<dbReference type="InterPro" id="IPR028941">
    <property type="entry name" value="WHIM2_dom"/>
</dbReference>
<dbReference type="GO" id="GO:0031445">
    <property type="term" value="P:regulation of heterochromatin formation"/>
    <property type="evidence" value="ECO:0007669"/>
    <property type="project" value="TreeGrafter"/>
</dbReference>
<protein>
    <recommendedName>
        <fullName evidence="12">Bromodomain adjacent to zinc finger domain protein 1A</fullName>
    </recommendedName>
</protein>
<dbReference type="InterPro" id="IPR013083">
    <property type="entry name" value="Znf_RING/FYVE/PHD"/>
</dbReference>
<feature type="region of interest" description="Disordered" evidence="16">
    <location>
        <begin position="1296"/>
        <end position="1419"/>
    </location>
</feature>
<evidence type="ECO:0000256" key="16">
    <source>
        <dbReference type="SAM" id="MobiDB-lite"/>
    </source>
</evidence>
<dbReference type="InterPro" id="IPR036427">
    <property type="entry name" value="Bromodomain-like_sf"/>
</dbReference>
<dbReference type="PROSITE" id="PS01359">
    <property type="entry name" value="ZF_PHD_1"/>
    <property type="match status" value="1"/>
</dbReference>
<organism evidence="21">
    <name type="scientific">Callorhinchus milii</name>
    <name type="common">Ghost shark</name>
    <dbReference type="NCBI Taxonomy" id="7868"/>
    <lineage>
        <taxon>Eukaryota</taxon>
        <taxon>Metazoa</taxon>
        <taxon>Chordata</taxon>
        <taxon>Craniata</taxon>
        <taxon>Vertebrata</taxon>
        <taxon>Chondrichthyes</taxon>
        <taxon>Holocephali</taxon>
        <taxon>Chimaeriformes</taxon>
        <taxon>Callorhinchidae</taxon>
        <taxon>Callorhinchus</taxon>
    </lineage>
</organism>
<feature type="region of interest" description="Disordered" evidence="16">
    <location>
        <begin position="1168"/>
        <end position="1200"/>
    </location>
</feature>
<keyword evidence="11 15" id="KW-0539">Nucleus</keyword>
<evidence type="ECO:0000256" key="14">
    <source>
        <dbReference type="PROSITE-ProRule" id="PRU00146"/>
    </source>
</evidence>
<evidence type="ECO:0000259" key="18">
    <source>
        <dbReference type="PROSITE" id="PS50016"/>
    </source>
</evidence>
<keyword evidence="8" id="KW-0175">Coiled coil</keyword>
<dbReference type="PROSITE" id="PS50014">
    <property type="entry name" value="BROMODOMAIN_2"/>
    <property type="match status" value="1"/>
</dbReference>
<evidence type="ECO:0000259" key="17">
    <source>
        <dbReference type="PROSITE" id="PS50014"/>
    </source>
</evidence>
<name>V9K7W4_CALMI</name>
<dbReference type="InterPro" id="IPR018501">
    <property type="entry name" value="DDT_dom"/>
</dbReference>
<dbReference type="PANTHER" id="PTHR46510:SF1">
    <property type="entry name" value="BROMODOMAIN ADJACENT TO ZINC FINGER DOMAIN PROTEIN 1A"/>
    <property type="match status" value="1"/>
</dbReference>
<accession>V9K7W4</accession>
<evidence type="ECO:0000256" key="8">
    <source>
        <dbReference type="ARBA" id="ARBA00023054"/>
    </source>
</evidence>
<dbReference type="GO" id="GO:0006355">
    <property type="term" value="P:regulation of DNA-templated transcription"/>
    <property type="evidence" value="ECO:0007669"/>
    <property type="project" value="TreeGrafter"/>
</dbReference>
<feature type="region of interest" description="Disordered" evidence="16">
    <location>
        <begin position="319"/>
        <end position="338"/>
    </location>
</feature>
<feature type="compositionally biased region" description="Basic and acidic residues" evidence="16">
    <location>
        <begin position="791"/>
        <end position="801"/>
    </location>
</feature>
<feature type="compositionally biased region" description="Low complexity" evidence="16">
    <location>
        <begin position="877"/>
        <end position="887"/>
    </location>
</feature>
<evidence type="ECO:0000256" key="7">
    <source>
        <dbReference type="ARBA" id="ARBA00023015"/>
    </source>
</evidence>
<dbReference type="GO" id="GO:0008270">
    <property type="term" value="F:zinc ion binding"/>
    <property type="evidence" value="ECO:0007669"/>
    <property type="project" value="UniProtKB-KW"/>
</dbReference>
<dbReference type="GO" id="GO:0000228">
    <property type="term" value="C:nuclear chromosome"/>
    <property type="evidence" value="ECO:0007669"/>
    <property type="project" value="TreeGrafter"/>
</dbReference>
<dbReference type="EMBL" id="JW861424">
    <property type="protein sequence ID" value="AFO93941.1"/>
    <property type="molecule type" value="mRNA"/>
</dbReference>
<dbReference type="FunFam" id="3.30.40.10:FF:000300">
    <property type="entry name" value="Bromodomain adjacent to zinc finger domain protein 1A"/>
    <property type="match status" value="1"/>
</dbReference>
<dbReference type="Pfam" id="PF02791">
    <property type="entry name" value="DDT"/>
    <property type="match status" value="1"/>
</dbReference>